<dbReference type="EMBL" id="CR382135">
    <property type="protein sequence ID" value="CAG85720.1"/>
    <property type="molecule type" value="Genomic_DNA"/>
</dbReference>
<dbReference type="InParanoid" id="Q6BVS1"/>
<dbReference type="Proteomes" id="UP000000599">
    <property type="component" value="Chromosome C"/>
</dbReference>
<dbReference type="GeneID" id="2900047"/>
<protein>
    <submittedName>
        <fullName evidence="1">DEHA2C00352p</fullName>
    </submittedName>
</protein>
<name>Q6BVS1_DEBHA</name>
<proteinExistence type="predicted"/>
<evidence type="ECO:0000313" key="2">
    <source>
        <dbReference type="Proteomes" id="UP000000599"/>
    </source>
</evidence>
<dbReference type="KEGG" id="dha:DEHA2C00352g"/>
<sequence length="98" mass="11751">MIKKRPFRYIKGSYKGEKVWQEIIADINRQVKARVNNKNYEMDDIDAVKDRFFGIMNNFFRACKKNKKSINDFTNWEKTLLMARNMYDEDVASEKALD</sequence>
<keyword evidence="2" id="KW-1185">Reference proteome</keyword>
<dbReference type="RefSeq" id="XP_457698.1">
    <property type="nucleotide sequence ID" value="XM_457698.1"/>
</dbReference>
<reference evidence="1 2" key="1">
    <citation type="journal article" date="2004" name="Nature">
        <title>Genome evolution in yeasts.</title>
        <authorList>
            <consortium name="Genolevures"/>
            <person name="Dujon B."/>
            <person name="Sherman D."/>
            <person name="Fischer G."/>
            <person name="Durrens P."/>
            <person name="Casaregola S."/>
            <person name="Lafontaine I."/>
            <person name="de Montigny J."/>
            <person name="Marck C."/>
            <person name="Neuveglise C."/>
            <person name="Talla E."/>
            <person name="Goffard N."/>
            <person name="Frangeul L."/>
            <person name="Aigle M."/>
            <person name="Anthouard V."/>
            <person name="Babour A."/>
            <person name="Barbe V."/>
            <person name="Barnay S."/>
            <person name="Blanchin S."/>
            <person name="Beckerich J.M."/>
            <person name="Beyne E."/>
            <person name="Bleykasten C."/>
            <person name="Boisrame A."/>
            <person name="Boyer J."/>
            <person name="Cattolico L."/>
            <person name="Confanioleri F."/>
            <person name="de Daruvar A."/>
            <person name="Despons L."/>
            <person name="Fabre E."/>
            <person name="Fairhead C."/>
            <person name="Ferry-Dumazet H."/>
            <person name="Groppi A."/>
            <person name="Hantraye F."/>
            <person name="Hennequin C."/>
            <person name="Jauniaux N."/>
            <person name="Joyet P."/>
            <person name="Kachouri R."/>
            <person name="Kerrest A."/>
            <person name="Koszul R."/>
            <person name="Lemaire M."/>
            <person name="Lesur I."/>
            <person name="Ma L."/>
            <person name="Muller H."/>
            <person name="Nicaud J.M."/>
            <person name="Nikolski M."/>
            <person name="Oztas S."/>
            <person name="Ozier-Kalogeropoulos O."/>
            <person name="Pellenz S."/>
            <person name="Potier S."/>
            <person name="Richard G.F."/>
            <person name="Straub M.L."/>
            <person name="Suleau A."/>
            <person name="Swennene D."/>
            <person name="Tekaia F."/>
            <person name="Wesolowski-Louvel M."/>
            <person name="Westhof E."/>
            <person name="Wirth B."/>
            <person name="Zeniou-Meyer M."/>
            <person name="Zivanovic I."/>
            <person name="Bolotin-Fukuhara M."/>
            <person name="Thierry A."/>
            <person name="Bouchier C."/>
            <person name="Caudron B."/>
            <person name="Scarpelli C."/>
            <person name="Gaillardin C."/>
            <person name="Weissenbach J."/>
            <person name="Wincker P."/>
            <person name="Souciet J.L."/>
        </authorList>
    </citation>
    <scope>NUCLEOTIDE SEQUENCE [LARGE SCALE GENOMIC DNA]</scope>
    <source>
        <strain evidence="2">ATCC 36239 / CBS 767 / BCRC 21394 / JCM 1990 / NBRC 0083 / IGC 2968</strain>
    </source>
</reference>
<accession>Q6BVS1</accession>
<organism evidence="1 2">
    <name type="scientific">Debaryomyces hansenii (strain ATCC 36239 / CBS 767 / BCRC 21394 / JCM 1990 / NBRC 0083 / IGC 2968)</name>
    <name type="common">Yeast</name>
    <name type="synonym">Torulaspora hansenii</name>
    <dbReference type="NCBI Taxonomy" id="284592"/>
    <lineage>
        <taxon>Eukaryota</taxon>
        <taxon>Fungi</taxon>
        <taxon>Dikarya</taxon>
        <taxon>Ascomycota</taxon>
        <taxon>Saccharomycotina</taxon>
        <taxon>Pichiomycetes</taxon>
        <taxon>Debaryomycetaceae</taxon>
        <taxon>Debaryomyces</taxon>
    </lineage>
</organism>
<dbReference type="VEuPathDB" id="FungiDB:DEHA2C00352g"/>
<dbReference type="HOGENOM" id="CLU_2333581_0_0_1"/>
<dbReference type="AlphaFoldDB" id="Q6BVS1"/>
<gene>
    <name evidence="1" type="ordered locus">DEHA2C00352g</name>
</gene>
<evidence type="ECO:0000313" key="1">
    <source>
        <dbReference type="EMBL" id="CAG85720.1"/>
    </source>
</evidence>